<evidence type="ECO:0000256" key="4">
    <source>
        <dbReference type="ARBA" id="ARBA00022630"/>
    </source>
</evidence>
<keyword evidence="6" id="KW-0276">Fatty acid metabolism</keyword>
<gene>
    <name evidence="11" type="ORF">POM88_025453</name>
</gene>
<dbReference type="GO" id="GO:0055088">
    <property type="term" value="P:lipid homeostasis"/>
    <property type="evidence" value="ECO:0007669"/>
    <property type="project" value="TreeGrafter"/>
</dbReference>
<comment type="subcellular location">
    <subcellularLocation>
        <location evidence="2">Peroxisome</location>
    </subcellularLocation>
</comment>
<comment type="cofactor">
    <cofactor evidence="1">
        <name>FAD</name>
        <dbReference type="ChEBI" id="CHEBI:57692"/>
    </cofactor>
</comment>
<evidence type="ECO:0000256" key="6">
    <source>
        <dbReference type="ARBA" id="ARBA00022832"/>
    </source>
</evidence>
<keyword evidence="7" id="KW-0560">Oxidoreductase</keyword>
<dbReference type="PANTHER" id="PTHR10909">
    <property type="entry name" value="ELECTRON TRANSPORT OXIDOREDUCTASE"/>
    <property type="match status" value="1"/>
</dbReference>
<evidence type="ECO:0000256" key="3">
    <source>
        <dbReference type="ARBA" id="ARBA00006288"/>
    </source>
</evidence>
<dbReference type="GO" id="GO:0003997">
    <property type="term" value="F:acyl-CoA oxidase activity"/>
    <property type="evidence" value="ECO:0007669"/>
    <property type="project" value="InterPro"/>
</dbReference>
<keyword evidence="12" id="KW-1185">Reference proteome</keyword>
<dbReference type="SUPFAM" id="SSF47203">
    <property type="entry name" value="Acyl-CoA dehydrogenase C-terminal domain-like"/>
    <property type="match status" value="1"/>
</dbReference>
<dbReference type="GO" id="GO:0005777">
    <property type="term" value="C:peroxisome"/>
    <property type="evidence" value="ECO:0007669"/>
    <property type="project" value="UniProtKB-SubCell"/>
</dbReference>
<accession>A0AAD8MN64</accession>
<dbReference type="GO" id="GO:0005504">
    <property type="term" value="F:fatty acid binding"/>
    <property type="evidence" value="ECO:0007669"/>
    <property type="project" value="TreeGrafter"/>
</dbReference>
<sequence length="222" mass="24999">MQEVFLKWVSTPLLPTHQTLSGVEIQDYGHKFGLNGVDNGALRFRAVRIPRDNLINRFGDVARDGTYTSSLPTINKRFASTLGELVGERVGLAYSSVGIMKVAVTIATRYSLFRQQFGPPKQAEISILDYQSHQYKLMPMLASTYAFHFATLLLVEKYSEIKKTHDEELVTNVHALSIGLKAYVTSYTSKSLSICREACDGHGLTKHAWFPYISARLKYDEK</sequence>
<dbReference type="EMBL" id="JAUIZM010000006">
    <property type="protein sequence ID" value="KAK1378709.1"/>
    <property type="molecule type" value="Genomic_DNA"/>
</dbReference>
<name>A0AAD8MN64_9APIA</name>
<dbReference type="Proteomes" id="UP001237642">
    <property type="component" value="Unassembled WGS sequence"/>
</dbReference>
<evidence type="ECO:0000256" key="1">
    <source>
        <dbReference type="ARBA" id="ARBA00001974"/>
    </source>
</evidence>
<keyword evidence="4" id="KW-0285">Flavoprotein</keyword>
<reference evidence="11" key="1">
    <citation type="submission" date="2023-02" db="EMBL/GenBank/DDBJ databases">
        <title>Genome of toxic invasive species Heracleum sosnowskyi carries increased number of genes despite the absence of recent whole-genome duplications.</title>
        <authorList>
            <person name="Schelkunov M."/>
            <person name="Shtratnikova V."/>
            <person name="Makarenko M."/>
            <person name="Klepikova A."/>
            <person name="Omelchenko D."/>
            <person name="Novikova G."/>
            <person name="Obukhova E."/>
            <person name="Bogdanov V."/>
            <person name="Penin A."/>
            <person name="Logacheva M."/>
        </authorList>
    </citation>
    <scope>NUCLEOTIDE SEQUENCE</scope>
    <source>
        <strain evidence="11">Hsosn_3</strain>
        <tissue evidence="11">Leaf</tissue>
    </source>
</reference>
<dbReference type="Gene3D" id="2.40.110.10">
    <property type="entry name" value="Butyryl-CoA Dehydrogenase, subunit A, domain 2"/>
    <property type="match status" value="1"/>
</dbReference>
<dbReference type="InterPro" id="IPR046373">
    <property type="entry name" value="Acyl-CoA_Oxase/DH_mid-dom_sf"/>
</dbReference>
<dbReference type="PANTHER" id="PTHR10909:SF378">
    <property type="entry name" value="ACYL-COENZYME A OXIDASE"/>
    <property type="match status" value="1"/>
</dbReference>
<feature type="domain" description="Acyl-CoA oxidase C-alpha1" evidence="10">
    <location>
        <begin position="83"/>
        <end position="215"/>
    </location>
</feature>
<dbReference type="Gene3D" id="1.20.140.10">
    <property type="entry name" value="Butyryl-CoA Dehydrogenase, subunit A, domain 3"/>
    <property type="match status" value="1"/>
</dbReference>
<evidence type="ECO:0000256" key="9">
    <source>
        <dbReference type="ARBA" id="ARBA00023140"/>
    </source>
</evidence>
<evidence type="ECO:0000256" key="8">
    <source>
        <dbReference type="ARBA" id="ARBA00023098"/>
    </source>
</evidence>
<dbReference type="GO" id="GO:0033540">
    <property type="term" value="P:fatty acid beta-oxidation using acyl-CoA oxidase"/>
    <property type="evidence" value="ECO:0007669"/>
    <property type="project" value="TreeGrafter"/>
</dbReference>
<dbReference type="InterPro" id="IPR055060">
    <property type="entry name" value="ACOX_C_alpha1"/>
</dbReference>
<comment type="similarity">
    <text evidence="3">Belongs to the acyl-CoA oxidase family.</text>
</comment>
<reference evidence="11" key="2">
    <citation type="submission" date="2023-05" db="EMBL/GenBank/DDBJ databases">
        <authorList>
            <person name="Schelkunov M.I."/>
        </authorList>
    </citation>
    <scope>NUCLEOTIDE SEQUENCE</scope>
    <source>
        <strain evidence="11">Hsosn_3</strain>
        <tissue evidence="11">Leaf</tissue>
    </source>
</reference>
<dbReference type="InterPro" id="IPR036250">
    <property type="entry name" value="AcylCo_DH-like_C"/>
</dbReference>
<evidence type="ECO:0000256" key="5">
    <source>
        <dbReference type="ARBA" id="ARBA00022827"/>
    </source>
</evidence>
<proteinExistence type="inferred from homology"/>
<evidence type="ECO:0000256" key="7">
    <source>
        <dbReference type="ARBA" id="ARBA00023002"/>
    </source>
</evidence>
<organism evidence="11 12">
    <name type="scientific">Heracleum sosnowskyi</name>
    <dbReference type="NCBI Taxonomy" id="360622"/>
    <lineage>
        <taxon>Eukaryota</taxon>
        <taxon>Viridiplantae</taxon>
        <taxon>Streptophyta</taxon>
        <taxon>Embryophyta</taxon>
        <taxon>Tracheophyta</taxon>
        <taxon>Spermatophyta</taxon>
        <taxon>Magnoliopsida</taxon>
        <taxon>eudicotyledons</taxon>
        <taxon>Gunneridae</taxon>
        <taxon>Pentapetalae</taxon>
        <taxon>asterids</taxon>
        <taxon>campanulids</taxon>
        <taxon>Apiales</taxon>
        <taxon>Apiaceae</taxon>
        <taxon>Apioideae</taxon>
        <taxon>apioid superclade</taxon>
        <taxon>Tordylieae</taxon>
        <taxon>Tordyliinae</taxon>
        <taxon>Heracleum</taxon>
    </lineage>
</organism>
<comment type="caution">
    <text evidence="11">The sequence shown here is derived from an EMBL/GenBank/DDBJ whole genome shotgun (WGS) entry which is preliminary data.</text>
</comment>
<dbReference type="AlphaFoldDB" id="A0AAD8MN64"/>
<keyword evidence="8" id="KW-0443">Lipid metabolism</keyword>
<keyword evidence="9" id="KW-0576">Peroxisome</keyword>
<dbReference type="SUPFAM" id="SSF56645">
    <property type="entry name" value="Acyl-CoA dehydrogenase NM domain-like"/>
    <property type="match status" value="1"/>
</dbReference>
<dbReference type="InterPro" id="IPR009100">
    <property type="entry name" value="AcylCoA_DH/oxidase_NM_dom_sf"/>
</dbReference>
<keyword evidence="5" id="KW-0274">FAD</keyword>
<dbReference type="FunFam" id="1.20.140.10:FF:000010">
    <property type="entry name" value="Acyl-coenzyme A oxidase"/>
    <property type="match status" value="1"/>
</dbReference>
<evidence type="ECO:0000313" key="12">
    <source>
        <dbReference type="Proteomes" id="UP001237642"/>
    </source>
</evidence>
<protein>
    <submittedName>
        <fullName evidence="11">Acyl-coA oxidase</fullName>
    </submittedName>
</protein>
<evidence type="ECO:0000313" key="11">
    <source>
        <dbReference type="EMBL" id="KAK1378709.1"/>
    </source>
</evidence>
<evidence type="ECO:0000259" key="10">
    <source>
        <dbReference type="Pfam" id="PF22924"/>
    </source>
</evidence>
<dbReference type="InterPro" id="IPR012258">
    <property type="entry name" value="Acyl-CoA_oxidase"/>
</dbReference>
<evidence type="ECO:0000256" key="2">
    <source>
        <dbReference type="ARBA" id="ARBA00004275"/>
    </source>
</evidence>
<dbReference type="Pfam" id="PF22924">
    <property type="entry name" value="ACOX_C_alpha1"/>
    <property type="match status" value="1"/>
</dbReference>
<dbReference type="GO" id="GO:0071949">
    <property type="term" value="F:FAD binding"/>
    <property type="evidence" value="ECO:0007669"/>
    <property type="project" value="InterPro"/>
</dbReference>